<accession>A0A139AIF2</accession>
<evidence type="ECO:0000256" key="2">
    <source>
        <dbReference type="ARBA" id="ARBA00006375"/>
    </source>
</evidence>
<evidence type="ECO:0000256" key="11">
    <source>
        <dbReference type="SAM" id="Phobius"/>
    </source>
</evidence>
<dbReference type="PANTHER" id="PTHR45788:SF2">
    <property type="entry name" value="SUCCINATE_FUMARATE MITOCHONDRIAL TRANSPORTER"/>
    <property type="match status" value="1"/>
</dbReference>
<keyword evidence="13" id="KW-1185">Reference proteome</keyword>
<keyword evidence="7" id="KW-0496">Mitochondrion</keyword>
<evidence type="ECO:0000256" key="9">
    <source>
        <dbReference type="PROSITE-ProRule" id="PRU00282"/>
    </source>
</evidence>
<feature type="transmembrane region" description="Helical" evidence="11">
    <location>
        <begin position="123"/>
        <end position="143"/>
    </location>
</feature>
<proteinExistence type="inferred from homology"/>
<dbReference type="Proteomes" id="UP000070544">
    <property type="component" value="Unassembled WGS sequence"/>
</dbReference>
<feature type="repeat" description="Solcar" evidence="9">
    <location>
        <begin position="10"/>
        <end position="111"/>
    </location>
</feature>
<dbReference type="STRING" id="1344416.A0A139AIF2"/>
<feature type="repeat" description="Solcar" evidence="9">
    <location>
        <begin position="121"/>
        <end position="215"/>
    </location>
</feature>
<dbReference type="InterPro" id="IPR018108">
    <property type="entry name" value="MCP_transmembrane"/>
</dbReference>
<evidence type="ECO:0000256" key="5">
    <source>
        <dbReference type="ARBA" id="ARBA00022737"/>
    </source>
</evidence>
<dbReference type="EMBL" id="KQ965751">
    <property type="protein sequence ID" value="KXS16586.1"/>
    <property type="molecule type" value="Genomic_DNA"/>
</dbReference>
<dbReference type="OMA" id="KDWYKGG"/>
<keyword evidence="3 10" id="KW-0813">Transport</keyword>
<evidence type="ECO:0000256" key="10">
    <source>
        <dbReference type="RuleBase" id="RU000488"/>
    </source>
</evidence>
<dbReference type="SUPFAM" id="SSF103506">
    <property type="entry name" value="Mitochondrial carrier"/>
    <property type="match status" value="1"/>
</dbReference>
<evidence type="ECO:0000256" key="1">
    <source>
        <dbReference type="ARBA" id="ARBA00004225"/>
    </source>
</evidence>
<evidence type="ECO:0000256" key="3">
    <source>
        <dbReference type="ARBA" id="ARBA00022448"/>
    </source>
</evidence>
<evidence type="ECO:0000313" key="13">
    <source>
        <dbReference type="Proteomes" id="UP000070544"/>
    </source>
</evidence>
<keyword evidence="5" id="KW-0677">Repeat</keyword>
<sequence>MSKSPTNQKTPLSVHFIAGGAAGACEAMCMHPLDTIKVRMQLRRNVPARSRGAAGAAGAAPVKAPGFIQTGVGIVQKDGPLGLYRGLAAVVSGIVPKMAIRFFSFEAYKDLLGRDPVTGKTGFWATFVSGLAAGVTESVLVVTPMDVLKIRVQAARASMTDPSEAAKYRNLFTAAYTIVKEEGPFALYKGVGFTALRQATNQAVNFTGYQYIKDFLLKTQDLDALPSWQHLLAGGFSGALGPLANNPIDTLKTRVQRQRILPGSELERMSSWQRTTTLVRDILKNEGWQAFYKGVTPRLLRVAPGQAITFMIYERVKKMITKADKDA</sequence>
<keyword evidence="4 9" id="KW-0812">Transmembrane</keyword>
<feature type="transmembrane region" description="Helical" evidence="11">
    <location>
        <begin position="83"/>
        <end position="103"/>
    </location>
</feature>
<name>A0A139AIF2_GONPJ</name>
<dbReference type="InterPro" id="IPR049563">
    <property type="entry name" value="TXTP-like"/>
</dbReference>
<dbReference type="PROSITE" id="PS51257">
    <property type="entry name" value="PROKAR_LIPOPROTEIN"/>
    <property type="match status" value="1"/>
</dbReference>
<dbReference type="OrthoDB" id="204711at2759"/>
<organism evidence="12 13">
    <name type="scientific">Gonapodya prolifera (strain JEL478)</name>
    <name type="common">Monoblepharis prolifera</name>
    <dbReference type="NCBI Taxonomy" id="1344416"/>
    <lineage>
        <taxon>Eukaryota</taxon>
        <taxon>Fungi</taxon>
        <taxon>Fungi incertae sedis</taxon>
        <taxon>Chytridiomycota</taxon>
        <taxon>Chytridiomycota incertae sedis</taxon>
        <taxon>Monoblepharidomycetes</taxon>
        <taxon>Monoblepharidales</taxon>
        <taxon>Gonapodyaceae</taxon>
        <taxon>Gonapodya</taxon>
    </lineage>
</organism>
<evidence type="ECO:0000313" key="12">
    <source>
        <dbReference type="EMBL" id="KXS16586.1"/>
    </source>
</evidence>
<dbReference type="InterPro" id="IPR002067">
    <property type="entry name" value="MCP"/>
</dbReference>
<dbReference type="GO" id="GO:0005469">
    <property type="term" value="F:succinate:fumarate antiporter activity"/>
    <property type="evidence" value="ECO:0007669"/>
    <property type="project" value="EnsemblFungi"/>
</dbReference>
<feature type="repeat" description="Solcar" evidence="9">
    <location>
        <begin position="225"/>
        <end position="319"/>
    </location>
</feature>
<evidence type="ECO:0000256" key="7">
    <source>
        <dbReference type="ARBA" id="ARBA00023128"/>
    </source>
</evidence>
<dbReference type="InterPro" id="IPR023395">
    <property type="entry name" value="MCP_dom_sf"/>
</dbReference>
<dbReference type="PRINTS" id="PR00926">
    <property type="entry name" value="MITOCARRIER"/>
</dbReference>
<dbReference type="Pfam" id="PF00153">
    <property type="entry name" value="Mito_carr"/>
    <property type="match status" value="3"/>
</dbReference>
<dbReference type="PANTHER" id="PTHR45788">
    <property type="entry name" value="SUCCINATE/FUMARATE MITOCHONDRIAL TRANSPORTER-RELATED"/>
    <property type="match status" value="1"/>
</dbReference>
<dbReference type="Gene3D" id="1.50.40.10">
    <property type="entry name" value="Mitochondrial carrier domain"/>
    <property type="match status" value="1"/>
</dbReference>
<keyword evidence="8 9" id="KW-0472">Membrane</keyword>
<dbReference type="GO" id="GO:0031966">
    <property type="term" value="C:mitochondrial membrane"/>
    <property type="evidence" value="ECO:0007669"/>
    <property type="project" value="UniProtKB-SubCell"/>
</dbReference>
<dbReference type="PROSITE" id="PS50920">
    <property type="entry name" value="SOLCAR"/>
    <property type="match status" value="3"/>
</dbReference>
<comment type="subcellular location">
    <subcellularLocation>
        <location evidence="1">Mitochondrion membrane</location>
        <topology evidence="1">Multi-pass membrane protein</topology>
    </subcellularLocation>
</comment>
<gene>
    <name evidence="12" type="ORF">M427DRAFT_133948</name>
</gene>
<evidence type="ECO:0000256" key="4">
    <source>
        <dbReference type="ARBA" id="ARBA00022692"/>
    </source>
</evidence>
<dbReference type="AlphaFoldDB" id="A0A139AIF2"/>
<comment type="similarity">
    <text evidence="2 10">Belongs to the mitochondrial carrier (TC 2.A.29) family.</text>
</comment>
<evidence type="ECO:0000256" key="8">
    <source>
        <dbReference type="ARBA" id="ARBA00023136"/>
    </source>
</evidence>
<evidence type="ECO:0000256" key="6">
    <source>
        <dbReference type="ARBA" id="ARBA00022989"/>
    </source>
</evidence>
<keyword evidence="6 11" id="KW-1133">Transmembrane helix</keyword>
<protein>
    <submittedName>
        <fullName evidence="12">Mitochondrial carrier</fullName>
    </submittedName>
</protein>
<reference evidence="12 13" key="1">
    <citation type="journal article" date="2015" name="Genome Biol. Evol.">
        <title>Phylogenomic analyses indicate that early fungi evolved digesting cell walls of algal ancestors of land plants.</title>
        <authorList>
            <person name="Chang Y."/>
            <person name="Wang S."/>
            <person name="Sekimoto S."/>
            <person name="Aerts A.L."/>
            <person name="Choi C."/>
            <person name="Clum A."/>
            <person name="LaButti K.M."/>
            <person name="Lindquist E.A."/>
            <person name="Yee Ngan C."/>
            <person name="Ohm R.A."/>
            <person name="Salamov A.A."/>
            <person name="Grigoriev I.V."/>
            <person name="Spatafora J.W."/>
            <person name="Berbee M.L."/>
        </authorList>
    </citation>
    <scope>NUCLEOTIDE SEQUENCE [LARGE SCALE GENOMIC DNA]</scope>
    <source>
        <strain evidence="12 13">JEL478</strain>
    </source>
</reference>